<dbReference type="EMBL" id="QXNG01000016">
    <property type="protein sequence ID" value="THA17237.1"/>
    <property type="molecule type" value="Genomic_DNA"/>
</dbReference>
<dbReference type="RefSeq" id="WP_135968544.1">
    <property type="nucleotide sequence ID" value="NZ_CAJUGY010000013.1"/>
</dbReference>
<feature type="signal peptide" evidence="1">
    <location>
        <begin position="1"/>
        <end position="19"/>
    </location>
</feature>
<proteinExistence type="predicted"/>
<sequence length="89" mass="9898">MHLNNIKLGLTALFLTACAACSTAPQIIKQPILCPQTAECGQFSPQIRTNGELAEAYQQAQHRLNLCVVENHSLKKCIEDFNQKEKTND</sequence>
<dbReference type="Proteomes" id="UP000306758">
    <property type="component" value="Unassembled WGS sequence"/>
</dbReference>
<dbReference type="InterPro" id="IPR047737">
    <property type="entry name" value="LysC"/>
</dbReference>
<evidence type="ECO:0000313" key="2">
    <source>
        <dbReference type="EMBL" id="THA08198.1"/>
    </source>
</evidence>
<keyword evidence="1" id="KW-0732">Signal</keyword>
<dbReference type="Pfam" id="PF23793">
    <property type="entry name" value="LysC"/>
    <property type="match status" value="1"/>
</dbReference>
<feature type="chain" id="PRO_5042718894" description="Lipoprotein" evidence="1">
    <location>
        <begin position="20"/>
        <end position="89"/>
    </location>
</feature>
<evidence type="ECO:0008006" key="6">
    <source>
        <dbReference type="Google" id="ProtNLM"/>
    </source>
</evidence>
<comment type="caution">
    <text evidence="3">The sequence shown here is derived from an EMBL/GenBank/DDBJ whole genome shotgun (WGS) entry which is preliminary data.</text>
</comment>
<name>A0A4V3SN82_9PAST</name>
<evidence type="ECO:0000313" key="5">
    <source>
        <dbReference type="Proteomes" id="UP000310576"/>
    </source>
</evidence>
<dbReference type="AlphaFoldDB" id="A0A4V3SN82"/>
<evidence type="ECO:0000256" key="1">
    <source>
        <dbReference type="SAM" id="SignalP"/>
    </source>
</evidence>
<accession>A0A4V3SN82</accession>
<evidence type="ECO:0000313" key="3">
    <source>
        <dbReference type="EMBL" id="THA17237.1"/>
    </source>
</evidence>
<dbReference type="PROSITE" id="PS51257">
    <property type="entry name" value="PROKAR_LIPOPROTEIN"/>
    <property type="match status" value="1"/>
</dbReference>
<reference evidence="4 5" key="1">
    <citation type="journal article" date="2019" name="Vet. Microbiol.">
        <title>Development of multi locus sequence typing (MLST) of Rodentibacter pneumotropicus.</title>
        <authorList>
            <person name="Adhikary S."/>
            <person name="Bisgaard M."/>
            <person name="Boot R."/>
            <person name="Benga L."/>
            <person name="Nicklas W."/>
            <person name="Christensen H."/>
        </authorList>
    </citation>
    <scope>NUCLEOTIDE SEQUENCE [LARGE SCALE GENOMIC DNA]</scope>
    <source>
        <strain evidence="3 5">1596_07</strain>
        <strain evidence="2 4">Ac84</strain>
    </source>
</reference>
<dbReference type="NCBIfam" id="NF038368">
    <property type="entry name" value="P2_Rz1"/>
    <property type="match status" value="1"/>
</dbReference>
<organism evidence="3 5">
    <name type="scientific">Rodentibacter pneumotropicus</name>
    <dbReference type="NCBI Taxonomy" id="758"/>
    <lineage>
        <taxon>Bacteria</taxon>
        <taxon>Pseudomonadati</taxon>
        <taxon>Pseudomonadota</taxon>
        <taxon>Gammaproteobacteria</taxon>
        <taxon>Pasteurellales</taxon>
        <taxon>Pasteurellaceae</taxon>
        <taxon>Rodentibacter</taxon>
    </lineage>
</organism>
<protein>
    <recommendedName>
        <fullName evidence="6">Lipoprotein</fullName>
    </recommendedName>
</protein>
<dbReference type="EMBL" id="QXNI01000049">
    <property type="protein sequence ID" value="THA08198.1"/>
    <property type="molecule type" value="Genomic_DNA"/>
</dbReference>
<evidence type="ECO:0000313" key="4">
    <source>
        <dbReference type="Proteomes" id="UP000306758"/>
    </source>
</evidence>
<gene>
    <name evidence="3" type="ORF">D3M76_01795</name>
    <name evidence="2" type="ORF">D3M78_08285</name>
</gene>
<dbReference type="InterPro" id="IPR058979">
    <property type="entry name" value="LysC-like"/>
</dbReference>
<dbReference type="Proteomes" id="UP000310576">
    <property type="component" value="Unassembled WGS sequence"/>
</dbReference>